<name>Q2FQ05_METHJ</name>
<dbReference type="HOGENOM" id="CLU_578239_0_0_2"/>
<dbReference type="InterPro" id="IPR036439">
    <property type="entry name" value="Dockerin_dom_sf"/>
</dbReference>
<dbReference type="GeneID" id="3923902"/>
<dbReference type="STRING" id="323259.Mhun_0894"/>
<feature type="region of interest" description="Disordered" evidence="1">
    <location>
        <begin position="320"/>
        <end position="357"/>
    </location>
</feature>
<sequence length="472" mass="49942">MNLLPSGVRIFLLAGLMVASGMICLITAADYSIGTIIEATGPVRDSFTGTFSQADGNGTNVSGVYSDSVMTNGGSLSLTKQVDMSEKSSGQGFETQKVVGYSSGTSGGHLIADEYVLTSSDMYSNKTQGAICFGDPYLVSSCISGEQSASFSIANAKTLTLASAGRSSNGTLDYSLSIGTPQSNASNPGLEGTVISAIHGKTKTQSGEVSLYDRTLISGLITTFTRLYHGGEQQELSEMTSTTGSVHDKTILEQKYSQNDTTSGKISSGTAVYAQDVMTNGGKTHETRQISGSGSISSERLVEYTSDGDRSIQASEHVVATRMSEGQEDSGTPACALGGTTSSGEEKSPYKQASAQTGIAGVSSARISSTTRISDPERSDELNLEYNANVMIPIGFNASMVQEMKDTDNDGRFEDLNGNGRLDMHDLVLLFQNFRWIGESNLSLRIDFNKNGRADYADIVTIFNSMNQTSSK</sequence>
<keyword evidence="4" id="KW-1185">Reference proteome</keyword>
<evidence type="ECO:0000259" key="2">
    <source>
        <dbReference type="PROSITE" id="PS50006"/>
    </source>
</evidence>
<dbReference type="eggNOG" id="arCOG03613">
    <property type="taxonomic scope" value="Archaea"/>
</dbReference>
<dbReference type="Gene3D" id="1.10.1330.10">
    <property type="entry name" value="Dockerin domain"/>
    <property type="match status" value="1"/>
</dbReference>
<dbReference type="InterPro" id="IPR018247">
    <property type="entry name" value="EF_Hand_1_Ca_BS"/>
</dbReference>
<dbReference type="SUPFAM" id="SSF63446">
    <property type="entry name" value="Type I dockerin domain"/>
    <property type="match status" value="1"/>
</dbReference>
<gene>
    <name evidence="3" type="ordered locus">Mhun_0894</name>
</gene>
<dbReference type="InParanoid" id="Q2FQ05"/>
<feature type="domain" description="FHA" evidence="2">
    <location>
        <begin position="162"/>
        <end position="227"/>
    </location>
</feature>
<dbReference type="InterPro" id="IPR000253">
    <property type="entry name" value="FHA_dom"/>
</dbReference>
<dbReference type="EnsemblBacteria" id="ABD40644">
    <property type="protein sequence ID" value="ABD40644"/>
    <property type="gene ID" value="Mhun_0894"/>
</dbReference>
<accession>Q2FQ05</accession>
<dbReference type="RefSeq" id="WP_011447923.1">
    <property type="nucleotide sequence ID" value="NC_007796.1"/>
</dbReference>
<dbReference type="PROSITE" id="PS50006">
    <property type="entry name" value="FHA_DOMAIN"/>
    <property type="match status" value="1"/>
</dbReference>
<dbReference type="PROSITE" id="PS00018">
    <property type="entry name" value="EF_HAND_1"/>
    <property type="match status" value="1"/>
</dbReference>
<protein>
    <recommendedName>
        <fullName evidence="2">FHA domain-containing protein</fullName>
    </recommendedName>
</protein>
<dbReference type="AlphaFoldDB" id="Q2FQ05"/>
<dbReference type="Proteomes" id="UP000001941">
    <property type="component" value="Chromosome"/>
</dbReference>
<dbReference type="GO" id="GO:0000272">
    <property type="term" value="P:polysaccharide catabolic process"/>
    <property type="evidence" value="ECO:0007669"/>
    <property type="project" value="InterPro"/>
</dbReference>
<dbReference type="KEGG" id="mhu:Mhun_0894"/>
<reference evidence="4" key="1">
    <citation type="journal article" date="2016" name="Stand. Genomic Sci.">
        <title>Complete genome sequence of Methanospirillum hungatei type strain JF1.</title>
        <authorList>
            <person name="Gunsalus R.P."/>
            <person name="Cook L.E."/>
            <person name="Crable B."/>
            <person name="Rohlin L."/>
            <person name="McDonald E."/>
            <person name="Mouttaki H."/>
            <person name="Sieber J.R."/>
            <person name="Poweleit N."/>
            <person name="Zhou H."/>
            <person name="Lapidus A.L."/>
            <person name="Daligault H.E."/>
            <person name="Land M."/>
            <person name="Gilna P."/>
            <person name="Ivanova N."/>
            <person name="Kyrpides N."/>
            <person name="Culley D.E."/>
            <person name="McInerney M.J."/>
        </authorList>
    </citation>
    <scope>NUCLEOTIDE SEQUENCE [LARGE SCALE GENOMIC DNA]</scope>
    <source>
        <strain evidence="4">ATCC 27890 / DSM 864 / NBRC 100397 / JF-1</strain>
    </source>
</reference>
<evidence type="ECO:0000313" key="4">
    <source>
        <dbReference type="Proteomes" id="UP000001941"/>
    </source>
</evidence>
<dbReference type="EMBL" id="CP000254">
    <property type="protein sequence ID" value="ABD40644.1"/>
    <property type="molecule type" value="Genomic_DNA"/>
</dbReference>
<proteinExistence type="predicted"/>
<feature type="region of interest" description="Disordered" evidence="1">
    <location>
        <begin position="279"/>
        <end position="298"/>
    </location>
</feature>
<feature type="compositionally biased region" description="Polar residues" evidence="1">
    <location>
        <begin position="289"/>
        <end position="298"/>
    </location>
</feature>
<evidence type="ECO:0000313" key="3">
    <source>
        <dbReference type="EMBL" id="ABD40644.1"/>
    </source>
</evidence>
<organism evidence="3 4">
    <name type="scientific">Methanospirillum hungatei JF-1 (strain ATCC 27890 / DSM 864 / NBRC 100397 / JF-1)</name>
    <dbReference type="NCBI Taxonomy" id="323259"/>
    <lineage>
        <taxon>Archaea</taxon>
        <taxon>Methanobacteriati</taxon>
        <taxon>Methanobacteriota</taxon>
        <taxon>Stenosarchaea group</taxon>
        <taxon>Methanomicrobia</taxon>
        <taxon>Methanomicrobiales</taxon>
        <taxon>Methanospirillaceae</taxon>
        <taxon>Methanospirillum</taxon>
    </lineage>
</organism>
<evidence type="ECO:0000256" key="1">
    <source>
        <dbReference type="SAM" id="MobiDB-lite"/>
    </source>
</evidence>
<dbReference type="OrthoDB" id="167814at2157"/>